<organism evidence="1 2">
    <name type="scientific">Conger conger</name>
    <name type="common">Conger eel</name>
    <name type="synonym">Muraena conger</name>
    <dbReference type="NCBI Taxonomy" id="82655"/>
    <lineage>
        <taxon>Eukaryota</taxon>
        <taxon>Metazoa</taxon>
        <taxon>Chordata</taxon>
        <taxon>Craniata</taxon>
        <taxon>Vertebrata</taxon>
        <taxon>Euteleostomi</taxon>
        <taxon>Actinopterygii</taxon>
        <taxon>Neopterygii</taxon>
        <taxon>Teleostei</taxon>
        <taxon>Anguilliformes</taxon>
        <taxon>Congridae</taxon>
        <taxon>Conger</taxon>
    </lineage>
</organism>
<dbReference type="EMBL" id="JAFJMO010000004">
    <property type="protein sequence ID" value="KAJ8279944.1"/>
    <property type="molecule type" value="Genomic_DNA"/>
</dbReference>
<accession>A0A9Q1DTM7</accession>
<comment type="caution">
    <text evidence="1">The sequence shown here is derived from an EMBL/GenBank/DDBJ whole genome shotgun (WGS) entry which is preliminary data.</text>
</comment>
<dbReference type="AlphaFoldDB" id="A0A9Q1DTM7"/>
<proteinExistence type="predicted"/>
<evidence type="ECO:0000313" key="1">
    <source>
        <dbReference type="EMBL" id="KAJ8279944.1"/>
    </source>
</evidence>
<dbReference type="Proteomes" id="UP001152803">
    <property type="component" value="Unassembled WGS sequence"/>
</dbReference>
<evidence type="ECO:0000313" key="2">
    <source>
        <dbReference type="Proteomes" id="UP001152803"/>
    </source>
</evidence>
<keyword evidence="2" id="KW-1185">Reference proteome</keyword>
<gene>
    <name evidence="1" type="ORF">COCON_G00070100</name>
</gene>
<reference evidence="1" key="1">
    <citation type="journal article" date="2023" name="Science">
        <title>Genome structures resolve the early diversification of teleost fishes.</title>
        <authorList>
            <person name="Parey E."/>
            <person name="Louis A."/>
            <person name="Montfort J."/>
            <person name="Bouchez O."/>
            <person name="Roques C."/>
            <person name="Iampietro C."/>
            <person name="Lluch J."/>
            <person name="Castinel A."/>
            <person name="Donnadieu C."/>
            <person name="Desvignes T."/>
            <person name="Floi Bucao C."/>
            <person name="Jouanno E."/>
            <person name="Wen M."/>
            <person name="Mejri S."/>
            <person name="Dirks R."/>
            <person name="Jansen H."/>
            <person name="Henkel C."/>
            <person name="Chen W.J."/>
            <person name="Zahm M."/>
            <person name="Cabau C."/>
            <person name="Klopp C."/>
            <person name="Thompson A.W."/>
            <person name="Robinson-Rechavi M."/>
            <person name="Braasch I."/>
            <person name="Lecointre G."/>
            <person name="Bobe J."/>
            <person name="Postlethwait J.H."/>
            <person name="Berthelot C."/>
            <person name="Roest Crollius H."/>
            <person name="Guiguen Y."/>
        </authorList>
    </citation>
    <scope>NUCLEOTIDE SEQUENCE</scope>
    <source>
        <strain evidence="1">Concon-B</strain>
    </source>
</reference>
<protein>
    <submittedName>
        <fullName evidence="1">Uncharacterized protein</fullName>
    </submittedName>
</protein>
<sequence>MKRTDRTALSSRTASDSLPVRANWARACSSVTDLMTALSRCVLPARRTDGVPASVEVSGSSGGALVCCSPIRGTVGAEGTPSLSPPYPCWTAQSLIAPGMRGEEVGGVQL</sequence>
<name>A0A9Q1DTM7_CONCO</name>